<dbReference type="RefSeq" id="WP_318622502.1">
    <property type="nucleotide sequence ID" value="NZ_CP137642.1"/>
</dbReference>
<organism evidence="3 4">
    <name type="scientific">Methanoculleus receptaculi</name>
    <dbReference type="NCBI Taxonomy" id="394967"/>
    <lineage>
        <taxon>Archaea</taxon>
        <taxon>Methanobacteriati</taxon>
        <taxon>Methanobacteriota</taxon>
        <taxon>Stenosarchaea group</taxon>
        <taxon>Methanomicrobia</taxon>
        <taxon>Methanomicrobiales</taxon>
        <taxon>Methanomicrobiaceae</taxon>
        <taxon>Methanoculleus</taxon>
    </lineage>
</organism>
<proteinExistence type="predicted"/>
<reference evidence="3 4" key="1">
    <citation type="submission" date="2023-10" db="EMBL/GenBank/DDBJ databases">
        <title>The complete genome sequence of Methanoculleus receptaculi DSM 18860.</title>
        <authorList>
            <person name="Lai S.-J."/>
            <person name="You Y.-T."/>
            <person name="Chen S.-C."/>
        </authorList>
    </citation>
    <scope>NUCLEOTIDE SEQUENCE [LARGE SCALE GENOMIC DNA]</scope>
    <source>
        <strain evidence="3 4">DSM 18860</strain>
    </source>
</reference>
<dbReference type="EMBL" id="CP137642">
    <property type="protein sequence ID" value="WOX58680.1"/>
    <property type="molecule type" value="Genomic_DNA"/>
</dbReference>
<dbReference type="GO" id="GO:0003824">
    <property type="term" value="F:catalytic activity"/>
    <property type="evidence" value="ECO:0007669"/>
    <property type="project" value="InterPro"/>
</dbReference>
<dbReference type="PROSITE" id="PS51084">
    <property type="entry name" value="HIT_2"/>
    <property type="match status" value="1"/>
</dbReference>
<name>A0AAX4FXZ2_9EURY</name>
<sequence length="37" mass="4115">MHLHVHVIPRYARAGCGEQSRRRGCIERAAQGAGKNQ</sequence>
<gene>
    <name evidence="3" type="ORF">R6Y96_07110</name>
</gene>
<feature type="domain" description="HIT" evidence="2">
    <location>
        <begin position="1"/>
        <end position="21"/>
    </location>
</feature>
<keyword evidence="4" id="KW-1185">Reference proteome</keyword>
<feature type="short sequence motif" description="Histidine triad motif" evidence="1">
    <location>
        <begin position="2"/>
        <end position="6"/>
    </location>
</feature>
<dbReference type="InterPro" id="IPR011146">
    <property type="entry name" value="HIT-like"/>
</dbReference>
<dbReference type="AlphaFoldDB" id="A0AAX4FXZ2"/>
<protein>
    <recommendedName>
        <fullName evidence="2">HIT domain-containing protein</fullName>
    </recommendedName>
</protein>
<dbReference type="Proteomes" id="UP001305652">
    <property type="component" value="Chromosome"/>
</dbReference>
<evidence type="ECO:0000259" key="2">
    <source>
        <dbReference type="PROSITE" id="PS51084"/>
    </source>
</evidence>
<dbReference type="GeneID" id="85732913"/>
<dbReference type="KEGG" id="mrc:R6Y96_07110"/>
<accession>A0AAX4FXZ2</accession>
<evidence type="ECO:0000313" key="4">
    <source>
        <dbReference type="Proteomes" id="UP001305652"/>
    </source>
</evidence>
<evidence type="ECO:0000313" key="3">
    <source>
        <dbReference type="EMBL" id="WOX58680.1"/>
    </source>
</evidence>
<evidence type="ECO:0000256" key="1">
    <source>
        <dbReference type="PROSITE-ProRule" id="PRU00464"/>
    </source>
</evidence>